<sequence length="63" mass="6456">MIVATLGAVLCGGQAAAVPPANPGDGELQAAEEDVERRAEEVDRLADELADVEARLAALQAEV</sequence>
<keyword evidence="3" id="KW-1185">Reference proteome</keyword>
<accession>H8GD00</accession>
<organism evidence="2 3">
    <name type="scientific">Saccharomonospora azurea NA-128</name>
    <dbReference type="NCBI Taxonomy" id="882081"/>
    <lineage>
        <taxon>Bacteria</taxon>
        <taxon>Bacillati</taxon>
        <taxon>Actinomycetota</taxon>
        <taxon>Actinomycetes</taxon>
        <taxon>Pseudonocardiales</taxon>
        <taxon>Pseudonocardiaceae</taxon>
        <taxon>Saccharomonospora</taxon>
    </lineage>
</organism>
<evidence type="ECO:0000313" key="3">
    <source>
        <dbReference type="Proteomes" id="UP000004705"/>
    </source>
</evidence>
<dbReference type="AlphaFoldDB" id="H8GD00"/>
<gene>
    <name evidence="2" type="ORF">SacazDRAFT_00889</name>
</gene>
<protein>
    <submittedName>
        <fullName evidence="2">Uncharacterized protein</fullName>
    </submittedName>
</protein>
<feature type="coiled-coil region" evidence="1">
    <location>
        <begin position="28"/>
        <end position="62"/>
    </location>
</feature>
<dbReference type="Proteomes" id="UP000004705">
    <property type="component" value="Chromosome"/>
</dbReference>
<dbReference type="HOGENOM" id="CLU_2909678_0_0_11"/>
<name>H8GD00_9PSEU</name>
<proteinExistence type="predicted"/>
<dbReference type="EMBL" id="CM001466">
    <property type="protein sequence ID" value="EHY87836.1"/>
    <property type="molecule type" value="Genomic_DNA"/>
</dbReference>
<evidence type="ECO:0000313" key="2">
    <source>
        <dbReference type="EMBL" id="EHY87836.1"/>
    </source>
</evidence>
<feature type="non-terminal residue" evidence="2">
    <location>
        <position position="63"/>
    </location>
</feature>
<reference evidence="2 3" key="1">
    <citation type="journal article" date="2012" name="Stand. Genomic Sci.">
        <title>Genome sequence of the soil bacterium Saccharomonospora azurea type strain (NA-128(T)).</title>
        <authorList>
            <person name="Klenk H.P."/>
            <person name="Held B."/>
            <person name="Lucas S."/>
            <person name="Lapidus A."/>
            <person name="Copeland A."/>
            <person name="Hammon N."/>
            <person name="Pitluck S."/>
            <person name="Goodwin L.A."/>
            <person name="Han C."/>
            <person name="Tapia R."/>
            <person name="Brambilla E.M."/>
            <person name="Potter G."/>
            <person name="Land M."/>
            <person name="Ivanova N."/>
            <person name="Rohde M."/>
            <person name="Goker M."/>
            <person name="Detter J.C."/>
            <person name="Kyrpides N.C."/>
            <person name="Woyke T."/>
        </authorList>
    </citation>
    <scope>NUCLEOTIDE SEQUENCE [LARGE SCALE GENOMIC DNA]</scope>
    <source>
        <strain evidence="2 3">NA-128</strain>
    </source>
</reference>
<evidence type="ECO:0000256" key="1">
    <source>
        <dbReference type="SAM" id="Coils"/>
    </source>
</evidence>
<keyword evidence="1" id="KW-0175">Coiled coil</keyword>